<keyword evidence="6 9" id="KW-0472">Membrane</keyword>
<dbReference type="NCBIfam" id="TIGR00879">
    <property type="entry name" value="SP"/>
    <property type="match status" value="1"/>
</dbReference>
<evidence type="ECO:0000256" key="4">
    <source>
        <dbReference type="ARBA" id="ARBA00022692"/>
    </source>
</evidence>
<gene>
    <name evidence="11" type="ORF">BDY21DRAFT_126408</name>
</gene>
<evidence type="ECO:0000256" key="1">
    <source>
        <dbReference type="ARBA" id="ARBA00004141"/>
    </source>
</evidence>
<feature type="transmembrane region" description="Helical" evidence="9">
    <location>
        <begin position="403"/>
        <end position="428"/>
    </location>
</feature>
<dbReference type="InterPro" id="IPR050360">
    <property type="entry name" value="MFS_Sugar_Transporters"/>
</dbReference>
<organism evidence="11 12">
    <name type="scientific">Lineolata rhizophorae</name>
    <dbReference type="NCBI Taxonomy" id="578093"/>
    <lineage>
        <taxon>Eukaryota</taxon>
        <taxon>Fungi</taxon>
        <taxon>Dikarya</taxon>
        <taxon>Ascomycota</taxon>
        <taxon>Pezizomycotina</taxon>
        <taxon>Dothideomycetes</taxon>
        <taxon>Dothideomycetes incertae sedis</taxon>
        <taxon>Lineolatales</taxon>
        <taxon>Lineolataceae</taxon>
        <taxon>Lineolata</taxon>
    </lineage>
</organism>
<evidence type="ECO:0000259" key="10">
    <source>
        <dbReference type="PROSITE" id="PS50850"/>
    </source>
</evidence>
<dbReference type="FunFam" id="1.20.1250.20:FF:000078">
    <property type="entry name" value="MFS maltose transporter, putative"/>
    <property type="match status" value="1"/>
</dbReference>
<keyword evidence="3 7" id="KW-0813">Transport</keyword>
<protein>
    <submittedName>
        <fullName evidence="11">General substrate transporter</fullName>
    </submittedName>
</protein>
<dbReference type="SUPFAM" id="SSF103473">
    <property type="entry name" value="MFS general substrate transporter"/>
    <property type="match status" value="1"/>
</dbReference>
<dbReference type="InterPro" id="IPR036259">
    <property type="entry name" value="MFS_trans_sf"/>
</dbReference>
<accession>A0A6A6NP73</accession>
<feature type="compositionally biased region" description="Basic and acidic residues" evidence="8">
    <location>
        <begin position="496"/>
        <end position="513"/>
    </location>
</feature>
<dbReference type="InterPro" id="IPR005828">
    <property type="entry name" value="MFS_sugar_transport-like"/>
</dbReference>
<dbReference type="PANTHER" id="PTHR48022">
    <property type="entry name" value="PLASTIDIC GLUCOSE TRANSPORTER 4"/>
    <property type="match status" value="1"/>
</dbReference>
<evidence type="ECO:0000256" key="8">
    <source>
        <dbReference type="SAM" id="MobiDB-lite"/>
    </source>
</evidence>
<reference evidence="11" key="1">
    <citation type="journal article" date="2020" name="Stud. Mycol.">
        <title>101 Dothideomycetes genomes: a test case for predicting lifestyles and emergence of pathogens.</title>
        <authorList>
            <person name="Haridas S."/>
            <person name="Albert R."/>
            <person name="Binder M."/>
            <person name="Bloem J."/>
            <person name="Labutti K."/>
            <person name="Salamov A."/>
            <person name="Andreopoulos B."/>
            <person name="Baker S."/>
            <person name="Barry K."/>
            <person name="Bills G."/>
            <person name="Bluhm B."/>
            <person name="Cannon C."/>
            <person name="Castanera R."/>
            <person name="Culley D."/>
            <person name="Daum C."/>
            <person name="Ezra D."/>
            <person name="Gonzalez J."/>
            <person name="Henrissat B."/>
            <person name="Kuo A."/>
            <person name="Liang C."/>
            <person name="Lipzen A."/>
            <person name="Lutzoni F."/>
            <person name="Magnuson J."/>
            <person name="Mondo S."/>
            <person name="Nolan M."/>
            <person name="Ohm R."/>
            <person name="Pangilinan J."/>
            <person name="Park H.-J."/>
            <person name="Ramirez L."/>
            <person name="Alfaro M."/>
            <person name="Sun H."/>
            <person name="Tritt A."/>
            <person name="Yoshinaga Y."/>
            <person name="Zwiers L.-H."/>
            <person name="Turgeon B."/>
            <person name="Goodwin S."/>
            <person name="Spatafora J."/>
            <person name="Crous P."/>
            <person name="Grigoriev I."/>
        </authorList>
    </citation>
    <scope>NUCLEOTIDE SEQUENCE</scope>
    <source>
        <strain evidence="11">ATCC 16933</strain>
    </source>
</reference>
<sequence length="520" mass="57610">MSREKELTIRENWKCFVACSIIILAPFQYGLDFGMIGGLQAMPGFLKVFGHEAPETPLGWNIDTVRQQLISSLMTLGAFITSASAGVIAKWLGRRACLWLASALCAVANIMMMTTTDIGALYVGRFIIGCSNGYFVTFSQLYLQECSPAKYRGLFLTGYQFFTSFGTLIGTVVDNETATFMDKSAYLIPLGVIYILPAIMTVAMFFIPESPRWLLAHNKPEQARRSLLWLRPSEEQAERELVEIQTALEIEQRHATGNSLMQLINNPVDRRRTGLCLGAVGCQAASGAMFIIAYKTYFLGMAGADDPFLYSVVLSVGGCVVIILNSFVVVRYGRRRYFLGTGLAVCGFAQLIIAIVYDKNPGSASTGKSIVGLSAVYMVVYSGAVAPYAWLSGGEMPSQRLRSYTFGLSAALGFLGAWLATFTAPYFINPDSLDWGPRYGYIWFPSCIVTSIWVFMFLPETKGRTLEQINEMFEKRVSAWKFHSYQCTSIGEAEEQDPKKSLEETVMEEKIPAKESMTTV</sequence>
<dbReference type="Pfam" id="PF00083">
    <property type="entry name" value="Sugar_tr"/>
    <property type="match status" value="1"/>
</dbReference>
<feature type="transmembrane region" description="Helical" evidence="9">
    <location>
        <begin position="185"/>
        <end position="207"/>
    </location>
</feature>
<dbReference type="PANTHER" id="PTHR48022:SF10">
    <property type="entry name" value="MAJOR FACILITATOR SUPERFAMILY (MFS) PROFILE DOMAIN-CONTAINING PROTEIN"/>
    <property type="match status" value="1"/>
</dbReference>
<feature type="transmembrane region" description="Helical" evidence="9">
    <location>
        <begin position="440"/>
        <end position="458"/>
    </location>
</feature>
<evidence type="ECO:0000256" key="7">
    <source>
        <dbReference type="RuleBase" id="RU003346"/>
    </source>
</evidence>
<feature type="transmembrane region" description="Helical" evidence="9">
    <location>
        <begin position="96"/>
        <end position="114"/>
    </location>
</feature>
<keyword evidence="12" id="KW-1185">Reference proteome</keyword>
<dbReference type="InterPro" id="IPR003663">
    <property type="entry name" value="Sugar/inositol_transpt"/>
</dbReference>
<evidence type="ECO:0000256" key="5">
    <source>
        <dbReference type="ARBA" id="ARBA00022989"/>
    </source>
</evidence>
<comment type="subcellular location">
    <subcellularLocation>
        <location evidence="1">Membrane</location>
        <topology evidence="1">Multi-pass membrane protein</topology>
    </subcellularLocation>
</comment>
<feature type="transmembrane region" description="Helical" evidence="9">
    <location>
        <begin position="337"/>
        <end position="357"/>
    </location>
</feature>
<dbReference type="Proteomes" id="UP000799766">
    <property type="component" value="Unassembled WGS sequence"/>
</dbReference>
<dbReference type="OrthoDB" id="6133115at2759"/>
<feature type="transmembrane region" description="Helical" evidence="9">
    <location>
        <begin position="369"/>
        <end position="391"/>
    </location>
</feature>
<evidence type="ECO:0000256" key="2">
    <source>
        <dbReference type="ARBA" id="ARBA00010992"/>
    </source>
</evidence>
<feature type="transmembrane region" description="Helical" evidence="9">
    <location>
        <begin position="154"/>
        <end position="173"/>
    </location>
</feature>
<feature type="transmembrane region" description="Helical" evidence="9">
    <location>
        <begin position="308"/>
        <end position="330"/>
    </location>
</feature>
<feature type="domain" description="Major facilitator superfamily (MFS) profile" evidence="10">
    <location>
        <begin position="18"/>
        <end position="462"/>
    </location>
</feature>
<evidence type="ECO:0000313" key="11">
    <source>
        <dbReference type="EMBL" id="KAF2453478.1"/>
    </source>
</evidence>
<feature type="region of interest" description="Disordered" evidence="8">
    <location>
        <begin position="493"/>
        <end position="520"/>
    </location>
</feature>
<evidence type="ECO:0000256" key="9">
    <source>
        <dbReference type="SAM" id="Phobius"/>
    </source>
</evidence>
<dbReference type="EMBL" id="MU001697">
    <property type="protein sequence ID" value="KAF2453478.1"/>
    <property type="molecule type" value="Genomic_DNA"/>
</dbReference>
<dbReference type="InterPro" id="IPR020846">
    <property type="entry name" value="MFS_dom"/>
</dbReference>
<dbReference type="Gene3D" id="1.20.1250.20">
    <property type="entry name" value="MFS general substrate transporter like domains"/>
    <property type="match status" value="1"/>
</dbReference>
<comment type="similarity">
    <text evidence="2 7">Belongs to the major facilitator superfamily. Sugar transporter (TC 2.A.1.1) family.</text>
</comment>
<proteinExistence type="inferred from homology"/>
<feature type="transmembrane region" description="Helical" evidence="9">
    <location>
        <begin position="275"/>
        <end position="296"/>
    </location>
</feature>
<keyword evidence="4 9" id="KW-0812">Transmembrane</keyword>
<feature type="transmembrane region" description="Helical" evidence="9">
    <location>
        <begin position="12"/>
        <end position="31"/>
    </location>
</feature>
<evidence type="ECO:0000256" key="6">
    <source>
        <dbReference type="ARBA" id="ARBA00023136"/>
    </source>
</evidence>
<feature type="transmembrane region" description="Helical" evidence="9">
    <location>
        <begin position="69"/>
        <end position="89"/>
    </location>
</feature>
<dbReference type="PROSITE" id="PS50850">
    <property type="entry name" value="MFS"/>
    <property type="match status" value="1"/>
</dbReference>
<dbReference type="GO" id="GO:0005351">
    <property type="term" value="F:carbohydrate:proton symporter activity"/>
    <property type="evidence" value="ECO:0007669"/>
    <property type="project" value="TreeGrafter"/>
</dbReference>
<evidence type="ECO:0000256" key="3">
    <source>
        <dbReference type="ARBA" id="ARBA00022448"/>
    </source>
</evidence>
<name>A0A6A6NP73_9PEZI</name>
<feature type="transmembrane region" description="Helical" evidence="9">
    <location>
        <begin position="120"/>
        <end position="142"/>
    </location>
</feature>
<dbReference type="GO" id="GO:0016020">
    <property type="term" value="C:membrane"/>
    <property type="evidence" value="ECO:0007669"/>
    <property type="project" value="UniProtKB-SubCell"/>
</dbReference>
<keyword evidence="5 9" id="KW-1133">Transmembrane helix</keyword>
<evidence type="ECO:0000313" key="12">
    <source>
        <dbReference type="Proteomes" id="UP000799766"/>
    </source>
</evidence>
<dbReference type="AlphaFoldDB" id="A0A6A6NP73"/>